<accession>A0A1I2WPL4</accession>
<gene>
    <name evidence="1" type="ORF">SAMN04489864_104204</name>
</gene>
<sequence length="280" mass="32226">MEKEQRFVSFNCKLVLVFILVFAFKNGNAQSDYTLNGGLKVTADFTTKDSILTLTYKNVANTSLLIWVGDFGTSFILNHNDISGKYLASPIVNEIYLIHKDIKTFKNYESYFLRNDSNELNLYNYRNLDNDQFIQVKLSLNNDSLINYLKSGKLLIKGVVTFLNQPKVDMDGDFKDSYLIQDLSSLKKWLTMVGNYTPLLREHSAYLDPIILKGISFKFNRPNNDQVLNGRSWNPHYADLSKAGLVKPTNSVEGIANFASFEKLYRFANKHYFTTRIRIK</sequence>
<protein>
    <submittedName>
        <fullName evidence="1">Uncharacterized protein</fullName>
    </submittedName>
</protein>
<organism evidence="1 2">
    <name type="scientific">Pedobacter insulae</name>
    <dbReference type="NCBI Taxonomy" id="414048"/>
    <lineage>
        <taxon>Bacteria</taxon>
        <taxon>Pseudomonadati</taxon>
        <taxon>Bacteroidota</taxon>
        <taxon>Sphingobacteriia</taxon>
        <taxon>Sphingobacteriales</taxon>
        <taxon>Sphingobacteriaceae</taxon>
        <taxon>Pedobacter</taxon>
    </lineage>
</organism>
<dbReference type="AlphaFoldDB" id="A0A1I2WPL4"/>
<name>A0A1I2WPL4_9SPHI</name>
<evidence type="ECO:0000313" key="1">
    <source>
        <dbReference type="EMBL" id="SFH03244.1"/>
    </source>
</evidence>
<dbReference type="OrthoDB" id="9851414at2"/>
<dbReference type="EMBL" id="FOPP01000004">
    <property type="protein sequence ID" value="SFH03244.1"/>
    <property type="molecule type" value="Genomic_DNA"/>
</dbReference>
<dbReference type="Proteomes" id="UP000199666">
    <property type="component" value="Unassembled WGS sequence"/>
</dbReference>
<proteinExistence type="predicted"/>
<keyword evidence="2" id="KW-1185">Reference proteome</keyword>
<dbReference type="STRING" id="414048.SAMN04489864_104204"/>
<reference evidence="1 2" key="1">
    <citation type="submission" date="2016-10" db="EMBL/GenBank/DDBJ databases">
        <authorList>
            <person name="de Groot N.N."/>
        </authorList>
    </citation>
    <scope>NUCLEOTIDE SEQUENCE [LARGE SCALE GENOMIC DNA]</scope>
    <source>
        <strain evidence="1 2">DSM 18684</strain>
    </source>
</reference>
<dbReference type="RefSeq" id="WP_090993153.1">
    <property type="nucleotide sequence ID" value="NZ_FOPP01000004.1"/>
</dbReference>
<evidence type="ECO:0000313" key="2">
    <source>
        <dbReference type="Proteomes" id="UP000199666"/>
    </source>
</evidence>